<gene>
    <name evidence="10" type="ORF">DNTS_001270</name>
</gene>
<keyword evidence="8" id="KW-1133">Transmembrane helix</keyword>
<protein>
    <recommendedName>
        <fullName evidence="9">Immunoglobulin domain-containing protein</fullName>
    </recommendedName>
</protein>
<keyword evidence="2" id="KW-1003">Cell membrane</keyword>
<dbReference type="OrthoDB" id="8947657at2759"/>
<dbReference type="PANTHER" id="PTHR19433:SF133">
    <property type="entry name" value="IMMUNE-TYPE RECEPTOR 5 PRECURSOR-RELATED"/>
    <property type="match status" value="1"/>
</dbReference>
<dbReference type="GO" id="GO:0005886">
    <property type="term" value="C:plasma membrane"/>
    <property type="evidence" value="ECO:0007669"/>
    <property type="project" value="UniProtKB-SubCell"/>
</dbReference>
<keyword evidence="5 8" id="KW-0472">Membrane</keyword>
<evidence type="ECO:0000256" key="4">
    <source>
        <dbReference type="ARBA" id="ARBA00022859"/>
    </source>
</evidence>
<sequence length="242" mass="26662">MVLSADEGDVVEFSCIPPRNHLNSMMWYKQVIGEEPRLIASAMHYTTESIFHNGFSSERFKVSKEVDKFNLQILYTLQSDAATYYCAYSFTNMVSLGNGTHLIVKGVIFVHPNTNDSCMNRSDPNCSLPTCIYKLPQSSSVDGLSECALAACGKALFGNAPQHKSEESQNKKTSVLPVIILSVLLTLSLTFNILLCSFRKSGSVDTGESIYHLIRATDDDVTIIQYMAVNSSSTTDQLLSSD</sequence>
<keyword evidence="7" id="KW-0325">Glycoprotein</keyword>
<evidence type="ECO:0000259" key="9">
    <source>
        <dbReference type="SMART" id="SM00409"/>
    </source>
</evidence>
<dbReference type="SMART" id="SM00409">
    <property type="entry name" value="IG"/>
    <property type="match status" value="1"/>
</dbReference>
<dbReference type="AlphaFoldDB" id="A0A553MZW1"/>
<dbReference type="SUPFAM" id="SSF48726">
    <property type="entry name" value="Immunoglobulin"/>
    <property type="match status" value="1"/>
</dbReference>
<dbReference type="InterPro" id="IPR013106">
    <property type="entry name" value="Ig_V-set"/>
</dbReference>
<feature type="transmembrane region" description="Helical" evidence="8">
    <location>
        <begin position="175"/>
        <end position="195"/>
    </location>
</feature>
<keyword evidence="11" id="KW-1185">Reference proteome</keyword>
<evidence type="ECO:0000313" key="11">
    <source>
        <dbReference type="Proteomes" id="UP000316079"/>
    </source>
</evidence>
<feature type="domain" description="Immunoglobulin" evidence="9">
    <location>
        <begin position="3"/>
        <end position="105"/>
    </location>
</feature>
<keyword evidence="3" id="KW-0732">Signal</keyword>
<keyword evidence="6" id="KW-1015">Disulfide bond</keyword>
<evidence type="ECO:0000256" key="2">
    <source>
        <dbReference type="ARBA" id="ARBA00022475"/>
    </source>
</evidence>
<dbReference type="Pfam" id="PF07686">
    <property type="entry name" value="V-set"/>
    <property type="match status" value="1"/>
</dbReference>
<name>A0A553MZW1_9TELE</name>
<dbReference type="GO" id="GO:0002376">
    <property type="term" value="P:immune system process"/>
    <property type="evidence" value="ECO:0007669"/>
    <property type="project" value="UniProtKB-KW"/>
</dbReference>
<keyword evidence="8" id="KW-0812">Transmembrane</keyword>
<evidence type="ECO:0000256" key="7">
    <source>
        <dbReference type="ARBA" id="ARBA00023180"/>
    </source>
</evidence>
<dbReference type="InterPro" id="IPR052051">
    <property type="entry name" value="TCR_complex_component"/>
</dbReference>
<proteinExistence type="predicted"/>
<dbReference type="PANTHER" id="PTHR19433">
    <property type="entry name" value="T-CELL RECEPTOR ALPHA CHAIN V REGION-RELATED"/>
    <property type="match status" value="1"/>
</dbReference>
<evidence type="ECO:0000256" key="3">
    <source>
        <dbReference type="ARBA" id="ARBA00022729"/>
    </source>
</evidence>
<dbReference type="EMBL" id="SRMA01027173">
    <property type="protein sequence ID" value="TRY58720.1"/>
    <property type="molecule type" value="Genomic_DNA"/>
</dbReference>
<dbReference type="InterPro" id="IPR013783">
    <property type="entry name" value="Ig-like_fold"/>
</dbReference>
<dbReference type="STRING" id="623744.A0A553MZW1"/>
<organism evidence="10 11">
    <name type="scientific">Danionella cerebrum</name>
    <dbReference type="NCBI Taxonomy" id="2873325"/>
    <lineage>
        <taxon>Eukaryota</taxon>
        <taxon>Metazoa</taxon>
        <taxon>Chordata</taxon>
        <taxon>Craniata</taxon>
        <taxon>Vertebrata</taxon>
        <taxon>Euteleostomi</taxon>
        <taxon>Actinopterygii</taxon>
        <taxon>Neopterygii</taxon>
        <taxon>Teleostei</taxon>
        <taxon>Ostariophysi</taxon>
        <taxon>Cypriniformes</taxon>
        <taxon>Danionidae</taxon>
        <taxon>Danioninae</taxon>
        <taxon>Danionella</taxon>
    </lineage>
</organism>
<dbReference type="Gene3D" id="2.60.40.10">
    <property type="entry name" value="Immunoglobulins"/>
    <property type="match status" value="1"/>
</dbReference>
<evidence type="ECO:0000256" key="5">
    <source>
        <dbReference type="ARBA" id="ARBA00023136"/>
    </source>
</evidence>
<accession>A0A553MZW1</accession>
<reference evidence="10 11" key="1">
    <citation type="journal article" date="2019" name="Sci. Data">
        <title>Hybrid genome assembly and annotation of Danionella translucida.</title>
        <authorList>
            <person name="Kadobianskyi M."/>
            <person name="Schulze L."/>
            <person name="Schuelke M."/>
            <person name="Judkewitz B."/>
        </authorList>
    </citation>
    <scope>NUCLEOTIDE SEQUENCE [LARGE SCALE GENOMIC DNA]</scope>
    <source>
        <strain evidence="10 11">Bolton</strain>
    </source>
</reference>
<dbReference type="Proteomes" id="UP000316079">
    <property type="component" value="Unassembled WGS sequence"/>
</dbReference>
<evidence type="ECO:0000256" key="1">
    <source>
        <dbReference type="ARBA" id="ARBA00004236"/>
    </source>
</evidence>
<evidence type="ECO:0000313" key="10">
    <source>
        <dbReference type="EMBL" id="TRY58720.1"/>
    </source>
</evidence>
<comment type="caution">
    <text evidence="10">The sequence shown here is derived from an EMBL/GenBank/DDBJ whole genome shotgun (WGS) entry which is preliminary data.</text>
</comment>
<dbReference type="InterPro" id="IPR003599">
    <property type="entry name" value="Ig_sub"/>
</dbReference>
<evidence type="ECO:0000256" key="8">
    <source>
        <dbReference type="SAM" id="Phobius"/>
    </source>
</evidence>
<comment type="subcellular location">
    <subcellularLocation>
        <location evidence="1">Cell membrane</location>
    </subcellularLocation>
</comment>
<dbReference type="InterPro" id="IPR036179">
    <property type="entry name" value="Ig-like_dom_sf"/>
</dbReference>
<keyword evidence="4" id="KW-0391">Immunity</keyword>
<dbReference type="GO" id="GO:0009617">
    <property type="term" value="P:response to bacterium"/>
    <property type="evidence" value="ECO:0007669"/>
    <property type="project" value="TreeGrafter"/>
</dbReference>
<evidence type="ECO:0000256" key="6">
    <source>
        <dbReference type="ARBA" id="ARBA00023157"/>
    </source>
</evidence>